<dbReference type="PRINTS" id="PR00449">
    <property type="entry name" value="RASTRNSFRMNG"/>
</dbReference>
<dbReference type="GO" id="GO:0003924">
    <property type="term" value="F:GTPase activity"/>
    <property type="evidence" value="ECO:0007669"/>
    <property type="project" value="InterPro"/>
</dbReference>
<dbReference type="Pfam" id="PF00071">
    <property type="entry name" value="Ras"/>
    <property type="match status" value="1"/>
</dbReference>
<keyword evidence="3" id="KW-0342">GTP-binding</keyword>
<dbReference type="GO" id="GO:0005886">
    <property type="term" value="C:plasma membrane"/>
    <property type="evidence" value="ECO:0007669"/>
    <property type="project" value="UniProtKB-SubCell"/>
</dbReference>
<evidence type="ECO:0000313" key="4">
    <source>
        <dbReference type="EMBL" id="KZP27395.1"/>
    </source>
</evidence>
<dbReference type="SMART" id="SM00173">
    <property type="entry name" value="RAS"/>
    <property type="match status" value="1"/>
</dbReference>
<dbReference type="GO" id="GO:0005525">
    <property type="term" value="F:GTP binding"/>
    <property type="evidence" value="ECO:0007669"/>
    <property type="project" value="UniProtKB-KW"/>
</dbReference>
<gene>
    <name evidence="4" type="ORF">FIBSPDRAFT_1040228</name>
</gene>
<accession>A0A166QPF4</accession>
<organism evidence="4 5">
    <name type="scientific">Athelia psychrophila</name>
    <dbReference type="NCBI Taxonomy" id="1759441"/>
    <lineage>
        <taxon>Eukaryota</taxon>
        <taxon>Fungi</taxon>
        <taxon>Dikarya</taxon>
        <taxon>Basidiomycota</taxon>
        <taxon>Agaricomycotina</taxon>
        <taxon>Agaricomycetes</taxon>
        <taxon>Agaricomycetidae</taxon>
        <taxon>Atheliales</taxon>
        <taxon>Atheliaceae</taxon>
        <taxon>Athelia</taxon>
    </lineage>
</organism>
<comment type="subcellular location">
    <subcellularLocation>
        <location evidence="1">Cell membrane</location>
        <topology evidence="1">Lipid-anchor</topology>
        <orientation evidence="1">Cytoplasmic side</orientation>
    </subcellularLocation>
</comment>
<dbReference type="Gene3D" id="3.40.50.300">
    <property type="entry name" value="P-loop containing nucleotide triphosphate hydrolases"/>
    <property type="match status" value="1"/>
</dbReference>
<dbReference type="InterPro" id="IPR020849">
    <property type="entry name" value="Small_GTPase_Ras-type"/>
</dbReference>
<keyword evidence="5" id="KW-1185">Reference proteome</keyword>
<sequence>MGEFNVVVLGAGGVGKSALTVRFTQGVFLENYDPTIEEEYRRNVTVDGVASQLEVLDTAGAEQFTALNEVYIKSGRGFVLVFSLTQDASLREVDNLREQIYRIKGGRVNIPIVIVGTKSDLVNEREVQIGTISSLSQRWGLPFFETSAKKNWHVVDVFEDLIRQMRKCYPEVEHAKPTKPKKKRNQRRCLIM</sequence>
<dbReference type="InterPro" id="IPR005225">
    <property type="entry name" value="Small_GTP-bd"/>
</dbReference>
<protein>
    <recommendedName>
        <fullName evidence="6">Ras-domain-containing protein</fullName>
    </recommendedName>
</protein>
<dbReference type="SUPFAM" id="SSF52540">
    <property type="entry name" value="P-loop containing nucleoside triphosphate hydrolases"/>
    <property type="match status" value="1"/>
</dbReference>
<evidence type="ECO:0000313" key="5">
    <source>
        <dbReference type="Proteomes" id="UP000076532"/>
    </source>
</evidence>
<evidence type="ECO:0000256" key="2">
    <source>
        <dbReference type="ARBA" id="ARBA00022741"/>
    </source>
</evidence>
<dbReference type="NCBIfam" id="TIGR00231">
    <property type="entry name" value="small_GTP"/>
    <property type="match status" value="1"/>
</dbReference>
<proteinExistence type="predicted"/>
<dbReference type="Proteomes" id="UP000076532">
    <property type="component" value="Unassembled WGS sequence"/>
</dbReference>
<reference evidence="4 5" key="1">
    <citation type="journal article" date="2016" name="Mol. Biol. Evol.">
        <title>Comparative Genomics of Early-Diverging Mushroom-Forming Fungi Provides Insights into the Origins of Lignocellulose Decay Capabilities.</title>
        <authorList>
            <person name="Nagy L.G."/>
            <person name="Riley R."/>
            <person name="Tritt A."/>
            <person name="Adam C."/>
            <person name="Daum C."/>
            <person name="Floudas D."/>
            <person name="Sun H."/>
            <person name="Yadav J.S."/>
            <person name="Pangilinan J."/>
            <person name="Larsson K.H."/>
            <person name="Matsuura K."/>
            <person name="Barry K."/>
            <person name="Labutti K."/>
            <person name="Kuo R."/>
            <person name="Ohm R.A."/>
            <person name="Bhattacharya S.S."/>
            <person name="Shirouzu T."/>
            <person name="Yoshinaga Y."/>
            <person name="Martin F.M."/>
            <person name="Grigoriev I.V."/>
            <person name="Hibbett D.S."/>
        </authorList>
    </citation>
    <scope>NUCLEOTIDE SEQUENCE [LARGE SCALE GENOMIC DNA]</scope>
    <source>
        <strain evidence="4 5">CBS 109695</strain>
    </source>
</reference>
<dbReference type="SMART" id="SM00175">
    <property type="entry name" value="RAB"/>
    <property type="match status" value="1"/>
</dbReference>
<keyword evidence="2" id="KW-0547">Nucleotide-binding</keyword>
<dbReference type="SMART" id="SM00176">
    <property type="entry name" value="RAN"/>
    <property type="match status" value="1"/>
</dbReference>
<dbReference type="EMBL" id="KV417509">
    <property type="protein sequence ID" value="KZP27395.1"/>
    <property type="molecule type" value="Genomic_DNA"/>
</dbReference>
<dbReference type="FunFam" id="3.40.50.300:FF:001423">
    <property type="entry name" value="Ras family GTPase"/>
    <property type="match status" value="1"/>
</dbReference>
<dbReference type="OrthoDB" id="5976022at2759"/>
<evidence type="ECO:0000256" key="1">
    <source>
        <dbReference type="ARBA" id="ARBA00004342"/>
    </source>
</evidence>
<evidence type="ECO:0008006" key="6">
    <source>
        <dbReference type="Google" id="ProtNLM"/>
    </source>
</evidence>
<dbReference type="InterPro" id="IPR001806">
    <property type="entry name" value="Small_GTPase"/>
</dbReference>
<dbReference type="GO" id="GO:0007165">
    <property type="term" value="P:signal transduction"/>
    <property type="evidence" value="ECO:0007669"/>
    <property type="project" value="InterPro"/>
</dbReference>
<name>A0A166QPF4_9AGAM</name>
<dbReference type="PANTHER" id="PTHR24070">
    <property type="entry name" value="RAS, DI-RAS, AND RHEB FAMILY MEMBERS OF SMALL GTPASE SUPERFAMILY"/>
    <property type="match status" value="1"/>
</dbReference>
<dbReference type="InterPro" id="IPR027417">
    <property type="entry name" value="P-loop_NTPase"/>
</dbReference>
<dbReference type="PROSITE" id="PS51419">
    <property type="entry name" value="RAB"/>
    <property type="match status" value="1"/>
</dbReference>
<dbReference type="SMART" id="SM00174">
    <property type="entry name" value="RHO"/>
    <property type="match status" value="1"/>
</dbReference>
<dbReference type="STRING" id="436010.A0A166QPF4"/>
<evidence type="ECO:0000256" key="3">
    <source>
        <dbReference type="ARBA" id="ARBA00023134"/>
    </source>
</evidence>
<dbReference type="PROSITE" id="PS51421">
    <property type="entry name" value="RAS"/>
    <property type="match status" value="1"/>
</dbReference>
<dbReference type="AlphaFoldDB" id="A0A166QPF4"/>